<dbReference type="Proteomes" id="UP000526408">
    <property type="component" value="Unassembled WGS sequence"/>
</dbReference>
<proteinExistence type="predicted"/>
<dbReference type="EMBL" id="JAAZQQ010000002">
    <property type="protein sequence ID" value="NKX44703.1"/>
    <property type="molecule type" value="Genomic_DNA"/>
</dbReference>
<keyword evidence="2" id="KW-1185">Reference proteome</keyword>
<dbReference type="PANTHER" id="PTHR43861">
    <property type="entry name" value="TRANS-ACONITATE 2-METHYLTRANSFERASE-RELATED"/>
    <property type="match status" value="1"/>
</dbReference>
<dbReference type="Gene3D" id="3.40.50.150">
    <property type="entry name" value="Vaccinia Virus protein VP39"/>
    <property type="match status" value="1"/>
</dbReference>
<name>A0A7X6GYI3_9RHOB</name>
<sequence>MPRETPQAAFWNRVARRYAAMPMRNPAAWEETLALTAARLAPSDRVLEIGCGTGSTALRLAPDVARYTATDDAAAMIAIATERAAGTPTLHPLQARPGDGSLPAGPHDAILAFNLLHLLPDLPAALAELHGLLKPGGLLITKTPCLGGPWLALWPPVRLLRAFGKAPPLRFLTTTTLERRITAAGFTIEHRADLPRRPPSRFLIARRA</sequence>
<keyword evidence="1" id="KW-0489">Methyltransferase</keyword>
<protein>
    <submittedName>
        <fullName evidence="1">Class I SAM-dependent methyltransferase</fullName>
    </submittedName>
</protein>
<dbReference type="CDD" id="cd02440">
    <property type="entry name" value="AdoMet_MTases"/>
    <property type="match status" value="1"/>
</dbReference>
<evidence type="ECO:0000313" key="2">
    <source>
        <dbReference type="Proteomes" id="UP000526408"/>
    </source>
</evidence>
<gene>
    <name evidence="1" type="ORF">HCU73_08885</name>
</gene>
<organism evidence="1 2">
    <name type="scientific">Roseicyclus persicicus</name>
    <dbReference type="NCBI Taxonomy" id="2650661"/>
    <lineage>
        <taxon>Bacteria</taxon>
        <taxon>Pseudomonadati</taxon>
        <taxon>Pseudomonadota</taxon>
        <taxon>Alphaproteobacteria</taxon>
        <taxon>Rhodobacterales</taxon>
        <taxon>Roseobacteraceae</taxon>
        <taxon>Roseicyclus</taxon>
    </lineage>
</organism>
<dbReference type="Pfam" id="PF13489">
    <property type="entry name" value="Methyltransf_23"/>
    <property type="match status" value="1"/>
</dbReference>
<dbReference type="InterPro" id="IPR029063">
    <property type="entry name" value="SAM-dependent_MTases_sf"/>
</dbReference>
<evidence type="ECO:0000313" key="1">
    <source>
        <dbReference type="EMBL" id="NKX44703.1"/>
    </source>
</evidence>
<accession>A0A7X6GYI3</accession>
<comment type="caution">
    <text evidence="1">The sequence shown here is derived from an EMBL/GenBank/DDBJ whole genome shotgun (WGS) entry which is preliminary data.</text>
</comment>
<dbReference type="GO" id="GO:0008168">
    <property type="term" value="F:methyltransferase activity"/>
    <property type="evidence" value="ECO:0007669"/>
    <property type="project" value="UniProtKB-KW"/>
</dbReference>
<keyword evidence="1" id="KW-0808">Transferase</keyword>
<dbReference type="GO" id="GO:0032259">
    <property type="term" value="P:methylation"/>
    <property type="evidence" value="ECO:0007669"/>
    <property type="project" value="UniProtKB-KW"/>
</dbReference>
<dbReference type="SUPFAM" id="SSF53335">
    <property type="entry name" value="S-adenosyl-L-methionine-dependent methyltransferases"/>
    <property type="match status" value="1"/>
</dbReference>
<dbReference type="RefSeq" id="WP_168623052.1">
    <property type="nucleotide sequence ID" value="NZ_JAAZQQ010000002.1"/>
</dbReference>
<reference evidence="1 2" key="1">
    <citation type="submission" date="2020-04" db="EMBL/GenBank/DDBJ databases">
        <authorList>
            <person name="Yoon J."/>
        </authorList>
    </citation>
    <scope>NUCLEOTIDE SEQUENCE [LARGE SCALE GENOMIC DNA]</scope>
    <source>
        <strain evidence="1 2">KMU-115</strain>
    </source>
</reference>
<dbReference type="AlphaFoldDB" id="A0A7X6GYI3"/>